<dbReference type="RefSeq" id="WP_084090431.1">
    <property type="nucleotide sequence ID" value="NZ_FWXD01000009.1"/>
</dbReference>
<keyword evidence="2" id="KW-1185">Reference proteome</keyword>
<organism evidence="1 2">
    <name type="scientific">Andreprevotia lacus DSM 23236</name>
    <dbReference type="NCBI Taxonomy" id="1121001"/>
    <lineage>
        <taxon>Bacteria</taxon>
        <taxon>Pseudomonadati</taxon>
        <taxon>Pseudomonadota</taxon>
        <taxon>Betaproteobacteria</taxon>
        <taxon>Neisseriales</taxon>
        <taxon>Chitinibacteraceae</taxon>
        <taxon>Andreprevotia</taxon>
    </lineage>
</organism>
<sequence>MNGFVATGGIPPATGATIPNSGFWPDISMDDARDVMRVSDTAPDARLKHALIEAMVSVNHDLRAYRNGREAVGVTTLAAVPAEQVDGESIQLYRYRRAVYCIAKANLVERFRDVDSTGAGNKRADQLDESVDDLRRDGRFAICDLLGRSRCAIELI</sequence>
<dbReference type="OrthoDB" id="6312934at2"/>
<protein>
    <submittedName>
        <fullName evidence="1">Phage head completion protein (GPL)</fullName>
    </submittedName>
</protein>
<gene>
    <name evidence="1" type="ORF">SAMN02745857_01768</name>
</gene>
<reference evidence="1 2" key="1">
    <citation type="submission" date="2017-04" db="EMBL/GenBank/DDBJ databases">
        <authorList>
            <person name="Afonso C.L."/>
            <person name="Miller P.J."/>
            <person name="Scott M.A."/>
            <person name="Spackman E."/>
            <person name="Goraichik I."/>
            <person name="Dimitrov K.M."/>
            <person name="Suarez D.L."/>
            <person name="Swayne D.E."/>
        </authorList>
    </citation>
    <scope>NUCLEOTIDE SEQUENCE [LARGE SCALE GENOMIC DNA]</scope>
    <source>
        <strain evidence="1 2">DSM 23236</strain>
    </source>
</reference>
<proteinExistence type="predicted"/>
<dbReference type="InterPro" id="IPR009225">
    <property type="entry name" value="Phage_head_completion_GpL"/>
</dbReference>
<dbReference type="STRING" id="1121001.SAMN02745857_01768"/>
<name>A0A1W1XJK3_9NEIS</name>
<evidence type="ECO:0000313" key="1">
    <source>
        <dbReference type="EMBL" id="SMC24170.1"/>
    </source>
</evidence>
<accession>A0A1W1XJK3</accession>
<dbReference type="Pfam" id="PF05926">
    <property type="entry name" value="Phage_GPL"/>
    <property type="match status" value="1"/>
</dbReference>
<dbReference type="AlphaFoldDB" id="A0A1W1XJK3"/>
<dbReference type="Proteomes" id="UP000192761">
    <property type="component" value="Unassembled WGS sequence"/>
</dbReference>
<dbReference type="EMBL" id="FWXD01000009">
    <property type="protein sequence ID" value="SMC24170.1"/>
    <property type="molecule type" value="Genomic_DNA"/>
</dbReference>
<evidence type="ECO:0000313" key="2">
    <source>
        <dbReference type="Proteomes" id="UP000192761"/>
    </source>
</evidence>